<dbReference type="SUPFAM" id="SSF88946">
    <property type="entry name" value="Sigma2 domain of RNA polymerase sigma factors"/>
    <property type="match status" value="1"/>
</dbReference>
<dbReference type="InterPro" id="IPR013325">
    <property type="entry name" value="RNA_pol_sigma_r2"/>
</dbReference>
<evidence type="ECO:0000256" key="1">
    <source>
        <dbReference type="SAM" id="MobiDB-lite"/>
    </source>
</evidence>
<dbReference type="Gene3D" id="1.10.1740.10">
    <property type="match status" value="1"/>
</dbReference>
<gene>
    <name evidence="2" type="ORF">GCM10023213_33440</name>
</gene>
<dbReference type="EMBL" id="BAABIA010000007">
    <property type="protein sequence ID" value="GAA5144094.1"/>
    <property type="molecule type" value="Genomic_DNA"/>
</dbReference>
<feature type="compositionally biased region" description="Basic and acidic residues" evidence="1">
    <location>
        <begin position="106"/>
        <end position="120"/>
    </location>
</feature>
<evidence type="ECO:0000313" key="2">
    <source>
        <dbReference type="EMBL" id="GAA5144094.1"/>
    </source>
</evidence>
<dbReference type="Proteomes" id="UP001499852">
    <property type="component" value="Unassembled WGS sequence"/>
</dbReference>
<organism evidence="2 3">
    <name type="scientific">Prosthecobacter algae</name>
    <dbReference type="NCBI Taxonomy" id="1144682"/>
    <lineage>
        <taxon>Bacteria</taxon>
        <taxon>Pseudomonadati</taxon>
        <taxon>Verrucomicrobiota</taxon>
        <taxon>Verrucomicrobiia</taxon>
        <taxon>Verrucomicrobiales</taxon>
        <taxon>Verrucomicrobiaceae</taxon>
        <taxon>Prosthecobacter</taxon>
    </lineage>
</organism>
<protein>
    <submittedName>
        <fullName evidence="2">Uncharacterized protein</fullName>
    </submittedName>
</protein>
<comment type="caution">
    <text evidence="2">The sequence shown here is derived from an EMBL/GenBank/DDBJ whole genome shotgun (WGS) entry which is preliminary data.</text>
</comment>
<reference evidence="3" key="1">
    <citation type="journal article" date="2019" name="Int. J. Syst. Evol. Microbiol.">
        <title>The Global Catalogue of Microorganisms (GCM) 10K type strain sequencing project: providing services to taxonomists for standard genome sequencing and annotation.</title>
        <authorList>
            <consortium name="The Broad Institute Genomics Platform"/>
            <consortium name="The Broad Institute Genome Sequencing Center for Infectious Disease"/>
            <person name="Wu L."/>
            <person name="Ma J."/>
        </authorList>
    </citation>
    <scope>NUCLEOTIDE SEQUENCE [LARGE SCALE GENOMIC DNA]</scope>
    <source>
        <strain evidence="3">JCM 18053</strain>
    </source>
</reference>
<proteinExistence type="predicted"/>
<accession>A0ABP9PBS7</accession>
<feature type="region of interest" description="Disordered" evidence="1">
    <location>
        <begin position="92"/>
        <end position="120"/>
    </location>
</feature>
<sequence length="206" mass="23776">MSAHPHPPLPRSAENSPLCDDFCRTHWQHLYHIARQRGCDPQTAQDAVQDLFLSLVRRGILALLSRQPPATQVRFLTIRLRCILINRWRGSTRQRRGGPQTTLSLDDEHVPEPAHHDTPASLHDHAWLSGCLTLALTRLRQQTPAPTWQQLQPHLLGEQHAPQPSGTQRVALHRARKKLRRLVREAMHTSFQDWTDHLPRHRRHVA</sequence>
<evidence type="ECO:0000313" key="3">
    <source>
        <dbReference type="Proteomes" id="UP001499852"/>
    </source>
</evidence>
<dbReference type="RefSeq" id="WP_345737536.1">
    <property type="nucleotide sequence ID" value="NZ_BAABIA010000007.1"/>
</dbReference>
<name>A0ABP9PBS7_9BACT</name>
<keyword evidence="3" id="KW-1185">Reference proteome</keyword>